<keyword evidence="1" id="KW-0808">Transferase</keyword>
<evidence type="ECO:0000313" key="1">
    <source>
        <dbReference type="EMBL" id="MQQ10428.1"/>
    </source>
</evidence>
<evidence type="ECO:0000313" key="2">
    <source>
        <dbReference type="Proteomes" id="UP000444174"/>
    </source>
</evidence>
<organism evidence="1 2">
    <name type="scientific">Tritonibacter litoralis</name>
    <dbReference type="NCBI Taxonomy" id="2662264"/>
    <lineage>
        <taxon>Bacteria</taxon>
        <taxon>Pseudomonadati</taxon>
        <taxon>Pseudomonadota</taxon>
        <taxon>Alphaproteobacteria</taxon>
        <taxon>Rhodobacterales</taxon>
        <taxon>Paracoccaceae</taxon>
        <taxon>Tritonibacter</taxon>
    </lineage>
</organism>
<protein>
    <submittedName>
        <fullName evidence="1">Methyltransferase domain-containing protein</fullName>
    </submittedName>
</protein>
<dbReference type="PANTHER" id="PTHR43861:SF1">
    <property type="entry name" value="TRANS-ACONITATE 2-METHYLTRANSFERASE"/>
    <property type="match status" value="1"/>
</dbReference>
<dbReference type="GO" id="GO:0008168">
    <property type="term" value="F:methyltransferase activity"/>
    <property type="evidence" value="ECO:0007669"/>
    <property type="project" value="UniProtKB-KW"/>
</dbReference>
<comment type="caution">
    <text evidence="1">The sequence shown here is derived from an EMBL/GenBank/DDBJ whole genome shotgun (WGS) entry which is preliminary data.</text>
</comment>
<name>A0A843YKT3_9RHOB</name>
<accession>A0A843YKT3</accession>
<dbReference type="AlphaFoldDB" id="A0A843YKT3"/>
<dbReference type="Gene3D" id="3.40.50.150">
    <property type="entry name" value="Vaccinia Virus protein VP39"/>
    <property type="match status" value="1"/>
</dbReference>
<dbReference type="CDD" id="cd02440">
    <property type="entry name" value="AdoMet_MTases"/>
    <property type="match status" value="1"/>
</dbReference>
<dbReference type="Proteomes" id="UP000444174">
    <property type="component" value="Unassembled WGS sequence"/>
</dbReference>
<dbReference type="InterPro" id="IPR029063">
    <property type="entry name" value="SAM-dependent_MTases_sf"/>
</dbReference>
<dbReference type="RefSeq" id="WP_153217409.1">
    <property type="nucleotide sequence ID" value="NZ_WIBF01000015.1"/>
</dbReference>
<reference evidence="1 2" key="1">
    <citation type="submission" date="2019-10" db="EMBL/GenBank/DDBJ databases">
        <title>Epibacterium sp. nov., isolated from seawater.</title>
        <authorList>
            <person name="Zhang X."/>
            <person name="Li N."/>
        </authorList>
    </citation>
    <scope>NUCLEOTIDE SEQUENCE [LARGE SCALE GENOMIC DNA]</scope>
    <source>
        <strain evidence="1 2">SM1979</strain>
    </source>
</reference>
<sequence length="214" mass="22548">MSGDQKFWDKIADRYAASPVRDPAAYAHTLDRVRAHLRSDHSVLELGAGTGSTAVTLAPEVATICASDLSPAMIEIARGRADAAGLVNMTTAVGAVSAAPDGPFDVVLGMNLFHLLPDLDAALADVAARVCDGGLFISKTPCLGDMEGWKWRLMLLGLPLAQRLGKAPSVVQKYTVLQMDQAVAAAGFEIIETGNFPADPPSHFIVARKRSPVA</sequence>
<keyword evidence="1" id="KW-0489">Methyltransferase</keyword>
<gene>
    <name evidence="1" type="ORF">GFB49_18335</name>
</gene>
<proteinExistence type="predicted"/>
<keyword evidence="2" id="KW-1185">Reference proteome</keyword>
<dbReference type="PANTHER" id="PTHR43861">
    <property type="entry name" value="TRANS-ACONITATE 2-METHYLTRANSFERASE-RELATED"/>
    <property type="match status" value="1"/>
</dbReference>
<dbReference type="SUPFAM" id="SSF53335">
    <property type="entry name" value="S-adenosyl-L-methionine-dependent methyltransferases"/>
    <property type="match status" value="1"/>
</dbReference>
<dbReference type="EMBL" id="WIBF01000015">
    <property type="protein sequence ID" value="MQQ10428.1"/>
    <property type="molecule type" value="Genomic_DNA"/>
</dbReference>
<dbReference type="GO" id="GO:0032259">
    <property type="term" value="P:methylation"/>
    <property type="evidence" value="ECO:0007669"/>
    <property type="project" value="UniProtKB-KW"/>
</dbReference>
<dbReference type="Pfam" id="PF13489">
    <property type="entry name" value="Methyltransf_23"/>
    <property type="match status" value="1"/>
</dbReference>